<dbReference type="GO" id="GO:0005829">
    <property type="term" value="C:cytosol"/>
    <property type="evidence" value="ECO:0007669"/>
    <property type="project" value="TreeGrafter"/>
</dbReference>
<proteinExistence type="inferred from homology"/>
<organism evidence="16 17">
    <name type="scientific">Sneathiella litorea</name>
    <dbReference type="NCBI Taxonomy" id="2606216"/>
    <lineage>
        <taxon>Bacteria</taxon>
        <taxon>Pseudomonadati</taxon>
        <taxon>Pseudomonadota</taxon>
        <taxon>Alphaproteobacteria</taxon>
        <taxon>Sneathiellales</taxon>
        <taxon>Sneathiellaceae</taxon>
        <taxon>Sneathiella</taxon>
    </lineage>
</organism>
<feature type="binding site" evidence="9 13">
    <location>
        <position position="448"/>
    </location>
    <ligand>
        <name>Mn(2+)</name>
        <dbReference type="ChEBI" id="CHEBI:29035"/>
        <label>2</label>
    </ligand>
</feature>
<feature type="domain" description="BPG-independent PGAM N-terminal" evidence="15">
    <location>
        <begin position="90"/>
        <end position="300"/>
    </location>
</feature>
<dbReference type="Pfam" id="PF06415">
    <property type="entry name" value="iPGM_N"/>
    <property type="match status" value="1"/>
</dbReference>
<feature type="domain" description="Metalloenzyme" evidence="14">
    <location>
        <begin position="13"/>
        <end position="503"/>
    </location>
</feature>
<dbReference type="NCBIfam" id="TIGR01307">
    <property type="entry name" value="pgm_bpd_ind"/>
    <property type="match status" value="1"/>
</dbReference>
<evidence type="ECO:0000313" key="17">
    <source>
        <dbReference type="Proteomes" id="UP000476030"/>
    </source>
</evidence>
<comment type="caution">
    <text evidence="16">The sequence shown here is derived from an EMBL/GenBank/DDBJ whole genome shotgun (WGS) entry which is preliminary data.</text>
</comment>
<dbReference type="UniPathway" id="UPA00109">
    <property type="reaction ID" value="UER00186"/>
</dbReference>
<feature type="active site" description="Phosphoserine intermediate" evidence="9 11">
    <location>
        <position position="70"/>
    </location>
</feature>
<feature type="binding site" evidence="9 12">
    <location>
        <begin position="263"/>
        <end position="266"/>
    </location>
    <ligand>
        <name>substrate</name>
    </ligand>
</feature>
<dbReference type="GO" id="GO:0030145">
    <property type="term" value="F:manganese ion binding"/>
    <property type="evidence" value="ECO:0007669"/>
    <property type="project" value="UniProtKB-UniRule"/>
</dbReference>
<dbReference type="PANTHER" id="PTHR31637:SF0">
    <property type="entry name" value="2,3-BISPHOSPHOGLYCERATE-INDEPENDENT PHOSPHOGLYCERATE MUTASE"/>
    <property type="match status" value="1"/>
</dbReference>
<evidence type="ECO:0000259" key="14">
    <source>
        <dbReference type="Pfam" id="PF01676"/>
    </source>
</evidence>
<evidence type="ECO:0000256" key="13">
    <source>
        <dbReference type="PIRSR" id="PIRSR001492-3"/>
    </source>
</evidence>
<dbReference type="Proteomes" id="UP000476030">
    <property type="component" value="Unassembled WGS sequence"/>
</dbReference>
<evidence type="ECO:0000256" key="1">
    <source>
        <dbReference type="ARBA" id="ARBA00000370"/>
    </source>
</evidence>
<feature type="binding site" evidence="9 13">
    <location>
        <position position="410"/>
    </location>
    <ligand>
        <name>Mn(2+)</name>
        <dbReference type="ChEBI" id="CHEBI:29035"/>
        <label>1</label>
    </ligand>
</feature>
<accession>A0A6L8W355</accession>
<dbReference type="Gene3D" id="3.40.1450.10">
    <property type="entry name" value="BPG-independent phosphoglycerate mutase, domain B"/>
    <property type="match status" value="1"/>
</dbReference>
<feature type="binding site" evidence="9 13">
    <location>
        <position position="20"/>
    </location>
    <ligand>
        <name>Mn(2+)</name>
        <dbReference type="ChEBI" id="CHEBI:29035"/>
        <label>2</label>
    </ligand>
</feature>
<feature type="binding site" evidence="9 12">
    <location>
        <position position="198"/>
    </location>
    <ligand>
        <name>substrate</name>
    </ligand>
</feature>
<dbReference type="FunFam" id="3.40.1450.10:FF:000002">
    <property type="entry name" value="2,3-bisphosphoglycerate-independent phosphoglycerate mutase"/>
    <property type="match status" value="1"/>
</dbReference>
<keyword evidence="8 9" id="KW-0413">Isomerase</keyword>
<evidence type="ECO:0000256" key="6">
    <source>
        <dbReference type="ARBA" id="ARBA00023152"/>
    </source>
</evidence>
<name>A0A6L8W355_9PROT</name>
<evidence type="ECO:0000256" key="5">
    <source>
        <dbReference type="ARBA" id="ARBA00022723"/>
    </source>
</evidence>
<evidence type="ECO:0000256" key="3">
    <source>
        <dbReference type="ARBA" id="ARBA00004798"/>
    </source>
</evidence>
<dbReference type="SUPFAM" id="SSF53649">
    <property type="entry name" value="Alkaline phosphatase-like"/>
    <property type="match status" value="1"/>
</dbReference>
<dbReference type="PANTHER" id="PTHR31637">
    <property type="entry name" value="2,3-BISPHOSPHOGLYCERATE-INDEPENDENT PHOSPHOGLYCERATE MUTASE"/>
    <property type="match status" value="1"/>
</dbReference>
<dbReference type="InterPro" id="IPR036646">
    <property type="entry name" value="PGAM_B_sf"/>
</dbReference>
<evidence type="ECO:0000256" key="8">
    <source>
        <dbReference type="ARBA" id="ARBA00023235"/>
    </source>
</evidence>
<evidence type="ECO:0000256" key="12">
    <source>
        <dbReference type="PIRSR" id="PIRSR001492-2"/>
    </source>
</evidence>
<evidence type="ECO:0000256" key="9">
    <source>
        <dbReference type="HAMAP-Rule" id="MF_01038"/>
    </source>
</evidence>
<evidence type="ECO:0000256" key="7">
    <source>
        <dbReference type="ARBA" id="ARBA00023211"/>
    </source>
</evidence>
<dbReference type="AlphaFoldDB" id="A0A6L8W355"/>
<evidence type="ECO:0000313" key="16">
    <source>
        <dbReference type="EMBL" id="MZR29421.1"/>
    </source>
</evidence>
<protein>
    <recommendedName>
        <fullName evidence="9 10">2,3-bisphosphoglycerate-independent phosphoglycerate mutase</fullName>
        <shortName evidence="9">BPG-independent PGAM</shortName>
        <shortName evidence="9">Phosphoglyceromutase</shortName>
        <shortName evidence="9">iPGM</shortName>
        <ecNumber evidence="9 10">5.4.2.12</ecNumber>
    </recommendedName>
</protein>
<keyword evidence="7 9" id="KW-0464">Manganese</keyword>
<dbReference type="GO" id="GO:0006096">
    <property type="term" value="P:glycolytic process"/>
    <property type="evidence" value="ECO:0007669"/>
    <property type="project" value="UniProtKB-UniRule"/>
</dbReference>
<dbReference type="Gene3D" id="3.40.720.10">
    <property type="entry name" value="Alkaline Phosphatase, subunit A"/>
    <property type="match status" value="1"/>
</dbReference>
<keyword evidence="5 9" id="KW-0479">Metal-binding</keyword>
<dbReference type="InterPro" id="IPR006124">
    <property type="entry name" value="Metalloenzyme"/>
</dbReference>
<feature type="binding site" evidence="9 12">
    <location>
        <position position="339"/>
    </location>
    <ligand>
        <name>substrate</name>
    </ligand>
</feature>
<keyword evidence="6 9" id="KW-0324">Glycolysis</keyword>
<feature type="binding site" evidence="9 12">
    <location>
        <position position="131"/>
    </location>
    <ligand>
        <name>substrate</name>
    </ligand>
</feature>
<feature type="binding site" evidence="9 12">
    <location>
        <position position="192"/>
    </location>
    <ligand>
        <name>substrate</name>
    </ligand>
</feature>
<evidence type="ECO:0000256" key="10">
    <source>
        <dbReference type="NCBIfam" id="TIGR01307"/>
    </source>
</evidence>
<evidence type="ECO:0000256" key="2">
    <source>
        <dbReference type="ARBA" id="ARBA00002315"/>
    </source>
</evidence>
<feature type="binding site" evidence="9 13">
    <location>
        <position position="406"/>
    </location>
    <ligand>
        <name>Mn(2+)</name>
        <dbReference type="ChEBI" id="CHEBI:29035"/>
        <label>1</label>
    </ligand>
</feature>
<feature type="binding site" evidence="9 13">
    <location>
        <position position="447"/>
    </location>
    <ligand>
        <name>Mn(2+)</name>
        <dbReference type="ChEBI" id="CHEBI:29035"/>
        <label>2</label>
    </ligand>
</feature>
<dbReference type="CDD" id="cd16010">
    <property type="entry name" value="iPGM"/>
    <property type="match status" value="1"/>
</dbReference>
<feature type="binding site" evidence="9 13">
    <location>
        <position position="70"/>
    </location>
    <ligand>
        <name>Mn(2+)</name>
        <dbReference type="ChEBI" id="CHEBI:29035"/>
        <label>2</label>
    </ligand>
</feature>
<keyword evidence="17" id="KW-1185">Reference proteome</keyword>
<comment type="similarity">
    <text evidence="4 9">Belongs to the BPG-independent phosphoglycerate mutase family.</text>
</comment>
<dbReference type="SUPFAM" id="SSF64158">
    <property type="entry name" value="2,3-Bisphosphoglycerate-independent phosphoglycerate mutase, substrate-binding domain"/>
    <property type="match status" value="1"/>
</dbReference>
<feature type="binding site" evidence="9 13">
    <location>
        <position position="466"/>
    </location>
    <ligand>
        <name>Mn(2+)</name>
        <dbReference type="ChEBI" id="CHEBI:29035"/>
        <label>1</label>
    </ligand>
</feature>
<sequence>MKSHSDHSSTPRPVMLCILDGWGHSETDLNNAIAAGDTPNWDHMLATRPHSLLGTSGADVGLPEGQMGNSEVGHMTIGSGRVILQDLPRINHEIETGALAQNPDLLDVIAKLKASGGRCHIAGLLSPGGVHSHQDHMVALAKIMDDAGIEVYLHGFMDGRDTPPTSGAGYTKDVVKELAALKHAKIATLVGRYFAMDRDTNWDRVEKAYNAIFLGEGEIFSDPVAALESAYEAGDTDEFFKPHTVNGYEGIQDGDAFIMANFRADRAREILTAITEDGFSDFDRKKRPQLAAVKGMVEYSTALADAVPALFPPVDVKHTLGEVAAKAGKTQLRIAETEKYAHVTFFLNGGEEQEYDGEERILVPSPKVATYDLKPEMSAYEVRDKLIEAIQADKFDLIVVNFANPDMVGHTGVMDAAIKAVEVIDECIGKLSEAIEAVGGAMLITADHGNIEVMRDPATDAPYTSHTTNLVPLVLAVGEKDAKLSKGTLADLAPTVLTLMGLDIPSEMTGKNLVHEAGGLVNDRVAS</sequence>
<dbReference type="PIRSF" id="PIRSF001492">
    <property type="entry name" value="IPGAM"/>
    <property type="match status" value="1"/>
</dbReference>
<reference evidence="16 17" key="1">
    <citation type="submission" date="2019-12" db="EMBL/GenBank/DDBJ databases">
        <title>Snethiella sp. nov. sp. isolated from sea sand.</title>
        <authorList>
            <person name="Kim J."/>
            <person name="Jeong S.E."/>
            <person name="Jung H.S."/>
            <person name="Jeon C.O."/>
        </authorList>
    </citation>
    <scope>NUCLEOTIDE SEQUENCE [LARGE SCALE GENOMIC DNA]</scope>
    <source>
        <strain evidence="16 17">DP05</strain>
    </source>
</reference>
<dbReference type="GO" id="GO:0004619">
    <property type="term" value="F:phosphoglycerate mutase activity"/>
    <property type="evidence" value="ECO:0007669"/>
    <property type="project" value="UniProtKB-UniRule"/>
</dbReference>
<gene>
    <name evidence="9" type="primary">gpmI</name>
    <name evidence="16" type="ORF">GQE98_02120</name>
</gene>
<evidence type="ECO:0000259" key="15">
    <source>
        <dbReference type="Pfam" id="PF06415"/>
    </source>
</evidence>
<evidence type="ECO:0000256" key="4">
    <source>
        <dbReference type="ARBA" id="ARBA00008819"/>
    </source>
</evidence>
<dbReference type="GO" id="GO:0006007">
    <property type="term" value="P:glucose catabolic process"/>
    <property type="evidence" value="ECO:0007669"/>
    <property type="project" value="InterPro"/>
</dbReference>
<feature type="binding site" evidence="9 12">
    <location>
        <begin position="160"/>
        <end position="161"/>
    </location>
    <ligand>
        <name>substrate</name>
    </ligand>
</feature>
<dbReference type="EMBL" id="WTUW01000001">
    <property type="protein sequence ID" value="MZR29421.1"/>
    <property type="molecule type" value="Genomic_DNA"/>
</dbReference>
<dbReference type="InterPro" id="IPR011258">
    <property type="entry name" value="BPG-indep_PGM_N"/>
</dbReference>
<evidence type="ECO:0000256" key="11">
    <source>
        <dbReference type="PIRSR" id="PIRSR001492-1"/>
    </source>
</evidence>
<dbReference type="HAMAP" id="MF_01038">
    <property type="entry name" value="GpmI"/>
    <property type="match status" value="1"/>
</dbReference>
<comment type="function">
    <text evidence="2 9">Catalyzes the interconversion of 2-phosphoglycerate and 3-phosphoglycerate.</text>
</comment>
<dbReference type="RefSeq" id="WP_161313892.1">
    <property type="nucleotide sequence ID" value="NZ_WTUW01000001.1"/>
</dbReference>
<dbReference type="InterPro" id="IPR005995">
    <property type="entry name" value="Pgm_bpd_ind"/>
</dbReference>
<comment type="pathway">
    <text evidence="3 9">Carbohydrate degradation; glycolysis; pyruvate from D-glyceraldehyde 3-phosphate: step 3/5.</text>
</comment>
<comment type="catalytic activity">
    <reaction evidence="1 9">
        <text>(2R)-2-phosphoglycerate = (2R)-3-phosphoglycerate</text>
        <dbReference type="Rhea" id="RHEA:15901"/>
        <dbReference type="ChEBI" id="CHEBI:58272"/>
        <dbReference type="ChEBI" id="CHEBI:58289"/>
        <dbReference type="EC" id="5.4.2.12"/>
    </reaction>
</comment>
<comment type="cofactor">
    <cofactor evidence="9">
        <name>Mn(2+)</name>
        <dbReference type="ChEBI" id="CHEBI:29035"/>
    </cofactor>
    <text evidence="9">Binds 2 manganese ions per subunit.</text>
</comment>
<dbReference type="Pfam" id="PF01676">
    <property type="entry name" value="Metalloenzyme"/>
    <property type="match status" value="1"/>
</dbReference>
<dbReference type="EC" id="5.4.2.12" evidence="9 10"/>
<dbReference type="InterPro" id="IPR017850">
    <property type="entry name" value="Alkaline_phosphatase_core_sf"/>
</dbReference>
<comment type="subunit">
    <text evidence="9">Monomer.</text>
</comment>